<dbReference type="PANTHER" id="PTHR34704">
    <property type="entry name" value="ATPASE"/>
    <property type="match status" value="1"/>
</dbReference>
<evidence type="ECO:0000313" key="4">
    <source>
        <dbReference type="Proteomes" id="UP001168338"/>
    </source>
</evidence>
<keyword evidence="3" id="KW-0067">ATP-binding</keyword>
<dbReference type="Pfam" id="PF03008">
    <property type="entry name" value="DUF234"/>
    <property type="match status" value="1"/>
</dbReference>
<feature type="domain" description="ATPase" evidence="1">
    <location>
        <begin position="3"/>
        <end position="176"/>
    </location>
</feature>
<protein>
    <submittedName>
        <fullName evidence="3">ATP-binding protein</fullName>
    </submittedName>
</protein>
<comment type="caution">
    <text evidence="3">The sequence shown here is derived from an EMBL/GenBank/DDBJ whole genome shotgun (WGS) entry which is preliminary data.</text>
</comment>
<dbReference type="Gene3D" id="3.40.50.300">
    <property type="entry name" value="P-loop containing nucleotide triphosphate hydrolases"/>
    <property type="match status" value="2"/>
</dbReference>
<accession>A0ABT8MCM5</accession>
<dbReference type="GO" id="GO:0005524">
    <property type="term" value="F:ATP binding"/>
    <property type="evidence" value="ECO:0007669"/>
    <property type="project" value="UniProtKB-KW"/>
</dbReference>
<dbReference type="InterPro" id="IPR011579">
    <property type="entry name" value="ATPase_dom"/>
</dbReference>
<gene>
    <name evidence="3" type="ORF">FGU65_12490</name>
</gene>
<evidence type="ECO:0000313" key="3">
    <source>
        <dbReference type="EMBL" id="MDN7025691.1"/>
    </source>
</evidence>
<feature type="domain" description="DUF234" evidence="2">
    <location>
        <begin position="318"/>
        <end position="411"/>
    </location>
</feature>
<dbReference type="RefSeq" id="WP_301664874.1">
    <property type="nucleotide sequence ID" value="NZ_VCYH01000009.1"/>
</dbReference>
<dbReference type="InterPro" id="IPR027417">
    <property type="entry name" value="P-loop_NTPase"/>
</dbReference>
<keyword evidence="3" id="KW-0547">Nucleotide-binding</keyword>
<sequence length="461" mass="52599">MQFYDRVQELALMDHLEKTAPSFLVVTGRRRVGKTELIKQFIRGRTALYYFVDSNKSLDVLMEEFCTYTVEMLELPAYVRFDTPKTLFSFLFSFDRPLIVVFDEFQRFEKIDPSVITELQRFWDLYSRESNLFLVISGSSVGMIRKIFLEGGAPLFKRADTIVTLQPFHVRDTLAILADLGVGDPHDRLDLALLFGGTISYYAYLEKFGCRNLREALDRLVFNDLAPLRREMSDVLVEEFGREYATYYEILAALAEGRSTPKEIADSAHVAANSLPAYLADLIDLLGIVEYRVPVTEAGRSRSKMGRYFLKDNFFRFYSRFVYRNTSLYASGHYDRLCAKVLSEWPAFAGHAFEEAVRNLLSEELGTEYERIGSWWNRRGDEIDLLAVGAGGTLAVEIKNRDLAKRDARGILNALHEKVPLVRGIAGPVTLGLAARRVDGKEALRQEGYRVWDCTDLGLLP</sequence>
<evidence type="ECO:0000259" key="2">
    <source>
        <dbReference type="Pfam" id="PF03008"/>
    </source>
</evidence>
<dbReference type="InterPro" id="IPR004256">
    <property type="entry name" value="DUF234"/>
</dbReference>
<dbReference type="SUPFAM" id="SSF52540">
    <property type="entry name" value="P-loop containing nucleoside triphosphate hydrolases"/>
    <property type="match status" value="1"/>
</dbReference>
<dbReference type="EMBL" id="VCYH01000009">
    <property type="protein sequence ID" value="MDN7025691.1"/>
    <property type="molecule type" value="Genomic_DNA"/>
</dbReference>
<dbReference type="PANTHER" id="PTHR34704:SF2">
    <property type="entry name" value="ATPASE"/>
    <property type="match status" value="1"/>
</dbReference>
<dbReference type="Proteomes" id="UP001168338">
    <property type="component" value="Unassembled WGS sequence"/>
</dbReference>
<name>A0ABT8MCM5_9EURY</name>
<organism evidence="3 4">
    <name type="scientific">Methanoculleus frigidifontis</name>
    <dbReference type="NCBI Taxonomy" id="2584085"/>
    <lineage>
        <taxon>Archaea</taxon>
        <taxon>Methanobacteriati</taxon>
        <taxon>Methanobacteriota</taxon>
        <taxon>Stenosarchaea group</taxon>
        <taxon>Methanomicrobia</taxon>
        <taxon>Methanomicrobiales</taxon>
        <taxon>Methanomicrobiaceae</taxon>
        <taxon>Methanoculleus</taxon>
    </lineage>
</organism>
<evidence type="ECO:0000259" key="1">
    <source>
        <dbReference type="Pfam" id="PF01637"/>
    </source>
</evidence>
<keyword evidence="4" id="KW-1185">Reference proteome</keyword>
<dbReference type="Pfam" id="PF01637">
    <property type="entry name" value="ATPase_2"/>
    <property type="match status" value="1"/>
</dbReference>
<proteinExistence type="predicted"/>
<reference evidence="3" key="1">
    <citation type="submission" date="2019-05" db="EMBL/GenBank/DDBJ databases">
        <title>Methanoculleus sp. FWC-SCC1, a methanogenic archaeon isolated from deep marine cold seep.</title>
        <authorList>
            <person name="Chen Y.-W."/>
            <person name="Chen S.-C."/>
            <person name="Teng N.-H."/>
            <person name="Lai M.-C."/>
        </authorList>
    </citation>
    <scope>NUCLEOTIDE SEQUENCE</scope>
    <source>
        <strain evidence="3">FWC-SCC1</strain>
    </source>
</reference>